<name>A0A840L4C2_9BURK</name>
<dbReference type="RefSeq" id="WP_184297983.1">
    <property type="nucleotide sequence ID" value="NZ_JACHLP010000003.1"/>
</dbReference>
<feature type="region of interest" description="Disordered" evidence="1">
    <location>
        <begin position="158"/>
        <end position="183"/>
    </location>
</feature>
<organism evidence="3 4">
    <name type="scientific">Roseateles oligotrophus</name>
    <dbReference type="NCBI Taxonomy" id="1769250"/>
    <lineage>
        <taxon>Bacteria</taxon>
        <taxon>Pseudomonadati</taxon>
        <taxon>Pseudomonadota</taxon>
        <taxon>Betaproteobacteria</taxon>
        <taxon>Burkholderiales</taxon>
        <taxon>Sphaerotilaceae</taxon>
        <taxon>Roseateles</taxon>
    </lineage>
</organism>
<evidence type="ECO:0000256" key="1">
    <source>
        <dbReference type="SAM" id="MobiDB-lite"/>
    </source>
</evidence>
<evidence type="ECO:0000313" key="4">
    <source>
        <dbReference type="Proteomes" id="UP000562027"/>
    </source>
</evidence>
<reference evidence="3 4" key="1">
    <citation type="submission" date="2020-08" db="EMBL/GenBank/DDBJ databases">
        <title>Functional genomics of gut bacteria from endangered species of beetles.</title>
        <authorList>
            <person name="Carlos-Shanley C."/>
        </authorList>
    </citation>
    <scope>NUCLEOTIDE SEQUENCE [LARGE SCALE GENOMIC DNA]</scope>
    <source>
        <strain evidence="3 4">S00239</strain>
    </source>
</reference>
<dbReference type="AlphaFoldDB" id="A0A840L4C2"/>
<evidence type="ECO:0000256" key="2">
    <source>
        <dbReference type="SAM" id="SignalP"/>
    </source>
</evidence>
<gene>
    <name evidence="3" type="ORF">HNP55_001569</name>
</gene>
<evidence type="ECO:0000313" key="3">
    <source>
        <dbReference type="EMBL" id="MBB4843050.1"/>
    </source>
</evidence>
<sequence>MKSLLSGLVCVLLFLALPARAESGPRRNLWVDIRWVDSSLSNAALSGVREGAVVVGTAGSVSPRGGLGLSTRRESNGSSQLQRLLVLNGSTARVRLSEQLPVQWLDYGLQLETGQALGAKVLALPRSASVEMLSEFSVTPQWPGGRQPVRLSLQVQQGRAPGVAGEPAPPINPATHAQAGQSTQIQSTVLLPLGEWLTIARSGLRAEAQERGMLSSRDAEGRASRELQIRLDLAP</sequence>
<evidence type="ECO:0008006" key="5">
    <source>
        <dbReference type="Google" id="ProtNLM"/>
    </source>
</evidence>
<protein>
    <recommendedName>
        <fullName evidence="5">Type II/III secretion system protein</fullName>
    </recommendedName>
</protein>
<comment type="caution">
    <text evidence="3">The sequence shown here is derived from an EMBL/GenBank/DDBJ whole genome shotgun (WGS) entry which is preliminary data.</text>
</comment>
<keyword evidence="2" id="KW-0732">Signal</keyword>
<accession>A0A840L4C2</accession>
<proteinExistence type="predicted"/>
<dbReference type="EMBL" id="JACHLP010000003">
    <property type="protein sequence ID" value="MBB4843050.1"/>
    <property type="molecule type" value="Genomic_DNA"/>
</dbReference>
<keyword evidence="4" id="KW-1185">Reference proteome</keyword>
<dbReference type="Proteomes" id="UP000562027">
    <property type="component" value="Unassembled WGS sequence"/>
</dbReference>
<feature type="signal peptide" evidence="2">
    <location>
        <begin position="1"/>
        <end position="21"/>
    </location>
</feature>
<feature type="chain" id="PRO_5032515415" description="Type II/III secretion system protein" evidence="2">
    <location>
        <begin position="22"/>
        <end position="235"/>
    </location>
</feature>